<dbReference type="CDD" id="cd04235">
    <property type="entry name" value="AAK_CK"/>
    <property type="match status" value="1"/>
</dbReference>
<dbReference type="InterPro" id="IPR036393">
    <property type="entry name" value="AceGlu_kinase-like_sf"/>
</dbReference>
<dbReference type="GO" id="GO:0008804">
    <property type="term" value="F:carbamate kinase activity"/>
    <property type="evidence" value="ECO:0007669"/>
    <property type="project" value="UniProtKB-EC"/>
</dbReference>
<evidence type="ECO:0000259" key="4">
    <source>
        <dbReference type="Pfam" id="PF00696"/>
    </source>
</evidence>
<reference evidence="5" key="1">
    <citation type="journal article" date="2015" name="Proc. Natl. Acad. Sci. U.S.A.">
        <title>Networks of energetic and metabolic interactions define dynamics in microbial communities.</title>
        <authorList>
            <person name="Embree M."/>
            <person name="Liu J.K."/>
            <person name="Al-Bassam M.M."/>
            <person name="Zengler K."/>
        </authorList>
    </citation>
    <scope>NUCLEOTIDE SEQUENCE</scope>
</reference>
<dbReference type="AlphaFoldDB" id="A0A0W8G1G5"/>
<dbReference type="Gene3D" id="3.40.1160.10">
    <property type="entry name" value="Acetylglutamate kinase-like"/>
    <property type="match status" value="1"/>
</dbReference>
<evidence type="ECO:0000313" key="5">
    <source>
        <dbReference type="EMBL" id="KUG26892.1"/>
    </source>
</evidence>
<evidence type="ECO:0000256" key="3">
    <source>
        <dbReference type="ARBA" id="ARBA00022777"/>
    </source>
</evidence>
<keyword evidence="3 5" id="KW-0418">Kinase</keyword>
<organism evidence="5">
    <name type="scientific">hydrocarbon metagenome</name>
    <dbReference type="NCBI Taxonomy" id="938273"/>
    <lineage>
        <taxon>unclassified sequences</taxon>
        <taxon>metagenomes</taxon>
        <taxon>ecological metagenomes</taxon>
    </lineage>
</organism>
<dbReference type="InterPro" id="IPR001048">
    <property type="entry name" value="Asp/Glu/Uridylate_kinase"/>
</dbReference>
<keyword evidence="2 5" id="KW-0808">Transferase</keyword>
<dbReference type="NCBIfam" id="NF009007">
    <property type="entry name" value="PRK12352.1"/>
    <property type="match status" value="1"/>
</dbReference>
<dbReference type="EC" id="2.7.2.2" evidence="5"/>
<dbReference type="InterPro" id="IPR003964">
    <property type="entry name" value="Carb_kinase"/>
</dbReference>
<sequence length="315" mass="34808">MKKLAVVAFGGNALLRGNEVGTIEQQEKNTYDTCKKIIGLIKQDFNLIITHGNGPQVGNILLRNEAGYNVYKIPKMPLDICVADSQGGIGYMIERMMRNVLTEVKMKKNVVSLITQVLVDREDPAFEEPTKPIGPYYLKEEANLLSKANDWTFKEDPRKRGWRRVVASPQPIDVLNKKIVKDLAKKGHIVIAAGGGGIPVFQHKDKHLEAIEAVIDKDLASALLANEIGADAFYIITDVPKVYVNFNKPNQKQLDKISVDEIMKYHEQGEFAAGSMGPKVLAAVQFVNGGGAEAVITSMEEIHLENCGTRIVKQI</sequence>
<dbReference type="GO" id="GO:0019546">
    <property type="term" value="P:L-arginine deiminase pathway"/>
    <property type="evidence" value="ECO:0007669"/>
    <property type="project" value="TreeGrafter"/>
</dbReference>
<comment type="caution">
    <text evidence="5">The sequence shown here is derived from an EMBL/GenBank/DDBJ whole genome shotgun (WGS) entry which is preliminary data.</text>
</comment>
<gene>
    <name evidence="5" type="ORF">ASZ90_003261</name>
</gene>
<dbReference type="FunFam" id="3.40.1160.10:FF:000007">
    <property type="entry name" value="Carbamate kinase"/>
    <property type="match status" value="1"/>
</dbReference>
<dbReference type="PANTHER" id="PTHR30409">
    <property type="entry name" value="CARBAMATE KINASE"/>
    <property type="match status" value="1"/>
</dbReference>
<feature type="domain" description="Aspartate/glutamate/uridylate kinase" evidence="4">
    <location>
        <begin position="3"/>
        <end position="298"/>
    </location>
</feature>
<dbReference type="SUPFAM" id="SSF53633">
    <property type="entry name" value="Carbamate kinase-like"/>
    <property type="match status" value="1"/>
</dbReference>
<dbReference type="Pfam" id="PF00696">
    <property type="entry name" value="AA_kinase"/>
    <property type="match status" value="1"/>
</dbReference>
<proteinExistence type="inferred from homology"/>
<comment type="similarity">
    <text evidence="1">Belongs to the carbamate kinase family.</text>
</comment>
<dbReference type="NCBIfam" id="TIGR00746">
    <property type="entry name" value="arcC"/>
    <property type="match status" value="1"/>
</dbReference>
<evidence type="ECO:0000256" key="2">
    <source>
        <dbReference type="ARBA" id="ARBA00022679"/>
    </source>
</evidence>
<accession>A0A0W8G1G5</accession>
<evidence type="ECO:0000256" key="1">
    <source>
        <dbReference type="ARBA" id="ARBA00011066"/>
    </source>
</evidence>
<dbReference type="GO" id="GO:0005829">
    <property type="term" value="C:cytosol"/>
    <property type="evidence" value="ECO:0007669"/>
    <property type="project" value="TreeGrafter"/>
</dbReference>
<dbReference type="PRINTS" id="PR01469">
    <property type="entry name" value="CARBMTKINASE"/>
</dbReference>
<dbReference type="PANTHER" id="PTHR30409:SF1">
    <property type="entry name" value="CARBAMATE KINASE-RELATED"/>
    <property type="match status" value="1"/>
</dbReference>
<dbReference type="EMBL" id="LNQE01000392">
    <property type="protein sequence ID" value="KUG26892.1"/>
    <property type="molecule type" value="Genomic_DNA"/>
</dbReference>
<dbReference type="PIRSF" id="PIRSF000723">
    <property type="entry name" value="Carbamate_kin"/>
    <property type="match status" value="1"/>
</dbReference>
<name>A0A0W8G1G5_9ZZZZ</name>
<protein>
    <submittedName>
        <fullName evidence="5">Carbamate kinase</fullName>
        <ecNumber evidence="5">2.7.2.2</ecNumber>
    </submittedName>
</protein>